<organism evidence="1 2">
    <name type="scientific">Idiomarina ramblicola</name>
    <dbReference type="NCBI Taxonomy" id="263724"/>
    <lineage>
        <taxon>Bacteria</taxon>
        <taxon>Pseudomonadati</taxon>
        <taxon>Pseudomonadota</taxon>
        <taxon>Gammaproteobacteria</taxon>
        <taxon>Alteromonadales</taxon>
        <taxon>Idiomarinaceae</taxon>
        <taxon>Idiomarina</taxon>
    </lineage>
</organism>
<reference evidence="2" key="1">
    <citation type="journal article" date="2018" name="Front. Microbiol.">
        <title>Genome-Based Analysis Reveals the Taxonomy and Diversity of the Family Idiomarinaceae.</title>
        <authorList>
            <person name="Liu Y."/>
            <person name="Lai Q."/>
            <person name="Shao Z."/>
        </authorList>
    </citation>
    <scope>NUCLEOTIDE SEQUENCE [LARGE SCALE GENOMIC DNA]</scope>
    <source>
        <strain evidence="2">R22</strain>
    </source>
</reference>
<dbReference type="Proteomes" id="UP000288058">
    <property type="component" value="Unassembled WGS sequence"/>
</dbReference>
<evidence type="ECO:0000313" key="2">
    <source>
        <dbReference type="Proteomes" id="UP000288058"/>
    </source>
</evidence>
<evidence type="ECO:0000313" key="1">
    <source>
        <dbReference type="EMBL" id="RUO72953.1"/>
    </source>
</evidence>
<accession>A0A432Z541</accession>
<dbReference type="OrthoDB" id="6240263at2"/>
<protein>
    <submittedName>
        <fullName evidence="1">Uncharacterized protein</fullName>
    </submittedName>
</protein>
<dbReference type="RefSeq" id="WP_126779199.1">
    <property type="nucleotide sequence ID" value="NZ_PIQC01000001.1"/>
</dbReference>
<dbReference type="AlphaFoldDB" id="A0A432Z541"/>
<sequence>MSTITNTAVNVTPDSPAFLGSSNPLENDAQYSYFFNGCFIYSYNHMTDRCACLCGLDVATTKVKPYGLVDKQYVVIGDKPFRSVTQAQKARSKVSITNASTDSNSGKHPALPTIEQLSPIKSLARIEEWFNTDFEAKWEAYRETPEFYNLIQYYLALSCDAYKQKADTAFLDAGIEFYLSMAHYSWLNPSILHNAACIYWLAGEQEYALDCIELALNFRYAGMDSLLKDEDLQGLRKTRRFRQLARRYESLKPRFSYVTLEVFEVFENFAVQQPESFVRFMRSHLLASFRFYDISDLSARIDDSEDEEEREYWQRLAAFNNSYLYKHMLVDESLDLSTEQGRTNYQRFQQYRHYRILNPIVFARVSEQLFHHAHYWASRHQGVFNERDRALLSQSFQLFEEFNVATEGLCFEKRNELIDKAKSYDIHYYMSNLKRF</sequence>
<dbReference type="EMBL" id="PIQC01000001">
    <property type="protein sequence ID" value="RUO72953.1"/>
    <property type="molecule type" value="Genomic_DNA"/>
</dbReference>
<dbReference type="NCBIfam" id="NF047558">
    <property type="entry name" value="TPR_END_plus"/>
    <property type="match status" value="1"/>
</dbReference>
<keyword evidence="2" id="KW-1185">Reference proteome</keyword>
<name>A0A432Z541_9GAMM</name>
<proteinExistence type="predicted"/>
<comment type="caution">
    <text evidence="1">The sequence shown here is derived from an EMBL/GenBank/DDBJ whole genome shotgun (WGS) entry which is preliminary data.</text>
</comment>
<gene>
    <name evidence="1" type="ORF">CWI78_00485</name>
</gene>